<reference evidence="19" key="2">
    <citation type="submission" date="2018-11" db="EMBL/GenBank/DDBJ databases">
        <title>Trombidioid mite genomics.</title>
        <authorList>
            <person name="Dong X."/>
        </authorList>
    </citation>
    <scope>NUCLEOTIDE SEQUENCE</scope>
    <source>
        <strain evidence="19">UoL-WK</strain>
    </source>
</reference>
<evidence type="ECO:0000256" key="1">
    <source>
        <dbReference type="ARBA" id="ARBA00004888"/>
    </source>
</evidence>
<protein>
    <recommendedName>
        <fullName evidence="14">Phosphotransferase</fullName>
        <ecNumber evidence="14">2.7.1.-</ecNumber>
    </recommendedName>
</protein>
<comment type="similarity">
    <text evidence="3 14">Belongs to the hexokinase family.</text>
</comment>
<dbReference type="EC" id="2.7.1.-" evidence="14"/>
<dbReference type="PROSITE" id="PS51748">
    <property type="entry name" value="HEXOKINASE_2"/>
    <property type="match status" value="1"/>
</dbReference>
<keyword evidence="4 14" id="KW-0808">Transferase</keyword>
<keyword evidence="6 14" id="KW-0418">Kinase</keyword>
<evidence type="ECO:0000256" key="9">
    <source>
        <dbReference type="ARBA" id="ARBA00044613"/>
    </source>
</evidence>
<dbReference type="GO" id="GO:0005536">
    <property type="term" value="F:D-glucose binding"/>
    <property type="evidence" value="ECO:0007669"/>
    <property type="project" value="InterPro"/>
</dbReference>
<comment type="catalytic activity">
    <reaction evidence="11">
        <text>D-glucose + ATP = D-glucose 6-phosphate + ADP + H(+)</text>
        <dbReference type="Rhea" id="RHEA:17825"/>
        <dbReference type="ChEBI" id="CHEBI:4167"/>
        <dbReference type="ChEBI" id="CHEBI:15378"/>
        <dbReference type="ChEBI" id="CHEBI:30616"/>
        <dbReference type="ChEBI" id="CHEBI:61548"/>
        <dbReference type="ChEBI" id="CHEBI:456216"/>
        <dbReference type="EC" id="2.7.1.1"/>
    </reaction>
    <physiologicalReaction direction="left-to-right" evidence="11">
        <dbReference type="Rhea" id="RHEA:17826"/>
    </physiologicalReaction>
</comment>
<keyword evidence="8 14" id="KW-0324">Glycolysis</keyword>
<comment type="catalytic activity">
    <reaction evidence="10">
        <text>D-fructose + ATP = D-fructose 6-phosphate + ADP + H(+)</text>
        <dbReference type="Rhea" id="RHEA:16125"/>
        <dbReference type="ChEBI" id="CHEBI:15378"/>
        <dbReference type="ChEBI" id="CHEBI:30616"/>
        <dbReference type="ChEBI" id="CHEBI:37721"/>
        <dbReference type="ChEBI" id="CHEBI:61527"/>
        <dbReference type="ChEBI" id="CHEBI:456216"/>
        <dbReference type="EC" id="2.7.1.1"/>
    </reaction>
    <physiologicalReaction direction="left-to-right" evidence="10">
        <dbReference type="Rhea" id="RHEA:16126"/>
    </physiologicalReaction>
</comment>
<dbReference type="PANTHER" id="PTHR19443">
    <property type="entry name" value="HEXOKINASE"/>
    <property type="match status" value="1"/>
</dbReference>
<evidence type="ECO:0000259" key="15">
    <source>
        <dbReference type="Pfam" id="PF00349"/>
    </source>
</evidence>
<dbReference type="FunFam" id="3.30.420.40:FF:000095">
    <property type="entry name" value="Phosphotransferase"/>
    <property type="match status" value="1"/>
</dbReference>
<dbReference type="InterPro" id="IPR022673">
    <property type="entry name" value="Hexokinase_C"/>
</dbReference>
<evidence type="ECO:0000256" key="2">
    <source>
        <dbReference type="ARBA" id="ARBA00005028"/>
    </source>
</evidence>
<dbReference type="AlphaFoldDB" id="A0A3S3P3H8"/>
<evidence type="ECO:0000256" key="3">
    <source>
        <dbReference type="ARBA" id="ARBA00009225"/>
    </source>
</evidence>
<dbReference type="GO" id="GO:0008865">
    <property type="term" value="F:fructokinase activity"/>
    <property type="evidence" value="ECO:0007669"/>
    <property type="project" value="TreeGrafter"/>
</dbReference>
<evidence type="ECO:0000256" key="14">
    <source>
        <dbReference type="RuleBase" id="RU362007"/>
    </source>
</evidence>
<evidence type="ECO:0000313" key="20">
    <source>
        <dbReference type="Proteomes" id="UP000285301"/>
    </source>
</evidence>
<organism evidence="19 20">
    <name type="scientific">Dinothrombium tinctorium</name>
    <dbReference type="NCBI Taxonomy" id="1965070"/>
    <lineage>
        <taxon>Eukaryota</taxon>
        <taxon>Metazoa</taxon>
        <taxon>Ecdysozoa</taxon>
        <taxon>Arthropoda</taxon>
        <taxon>Chelicerata</taxon>
        <taxon>Arachnida</taxon>
        <taxon>Acari</taxon>
        <taxon>Acariformes</taxon>
        <taxon>Trombidiformes</taxon>
        <taxon>Prostigmata</taxon>
        <taxon>Anystina</taxon>
        <taxon>Parasitengona</taxon>
        <taxon>Trombidioidea</taxon>
        <taxon>Trombidiidae</taxon>
        <taxon>Dinothrombium</taxon>
    </lineage>
</organism>
<evidence type="ECO:0000256" key="7">
    <source>
        <dbReference type="ARBA" id="ARBA00022840"/>
    </source>
</evidence>
<evidence type="ECO:0000313" key="17">
    <source>
        <dbReference type="EMBL" id="RWS13368.1"/>
    </source>
</evidence>
<feature type="domain" description="Hexokinase C-terminal" evidence="16">
    <location>
        <begin position="212"/>
        <end position="447"/>
    </location>
</feature>
<name>A0A3S3P3H8_9ACAR</name>
<evidence type="ECO:0000256" key="4">
    <source>
        <dbReference type="ARBA" id="ARBA00022679"/>
    </source>
</evidence>
<dbReference type="PROSITE" id="PS00378">
    <property type="entry name" value="HEXOKINASE_1"/>
    <property type="match status" value="1"/>
</dbReference>
<dbReference type="Proteomes" id="UP000285301">
    <property type="component" value="Unassembled WGS sequence"/>
</dbReference>
<dbReference type="OrthoDB" id="6492395at2759"/>
<evidence type="ECO:0000256" key="5">
    <source>
        <dbReference type="ARBA" id="ARBA00022741"/>
    </source>
</evidence>
<dbReference type="GO" id="GO:0005829">
    <property type="term" value="C:cytosol"/>
    <property type="evidence" value="ECO:0007669"/>
    <property type="project" value="TreeGrafter"/>
</dbReference>
<dbReference type="EMBL" id="NCKU01001010">
    <property type="protein sequence ID" value="RWS13368.1"/>
    <property type="molecule type" value="Genomic_DNA"/>
</dbReference>
<evidence type="ECO:0000259" key="16">
    <source>
        <dbReference type="Pfam" id="PF03727"/>
    </source>
</evidence>
<evidence type="ECO:0000313" key="18">
    <source>
        <dbReference type="EMBL" id="RWS13995.1"/>
    </source>
</evidence>
<dbReference type="Gene3D" id="3.40.367.20">
    <property type="match status" value="1"/>
</dbReference>
<dbReference type="GO" id="GO:0006006">
    <property type="term" value="P:glucose metabolic process"/>
    <property type="evidence" value="ECO:0007669"/>
    <property type="project" value="TreeGrafter"/>
</dbReference>
<comment type="pathway">
    <text evidence="2">Carbohydrate metabolism; hexose metabolism.</text>
</comment>
<evidence type="ECO:0000256" key="13">
    <source>
        <dbReference type="ARBA" id="ARBA00059457"/>
    </source>
</evidence>
<dbReference type="InterPro" id="IPR022672">
    <property type="entry name" value="Hexokinase_N"/>
</dbReference>
<comment type="pathway">
    <text evidence="1">Carbohydrate degradation; glycolysis; D-glyceraldehyde 3-phosphate and glycerone phosphate from D-glucose: step 1/4.</text>
</comment>
<evidence type="ECO:0000256" key="8">
    <source>
        <dbReference type="ARBA" id="ARBA00023152"/>
    </source>
</evidence>
<dbReference type="InterPro" id="IPR001312">
    <property type="entry name" value="Hexokinase"/>
</dbReference>
<dbReference type="PANTHER" id="PTHR19443:SF16">
    <property type="entry name" value="HEXOKINASE TYPE 1-RELATED"/>
    <property type="match status" value="1"/>
</dbReference>
<feature type="domain" description="Hexokinase N-terminal" evidence="15">
    <location>
        <begin position="8"/>
        <end position="206"/>
    </location>
</feature>
<dbReference type="STRING" id="1965070.A0A3S3P3H8"/>
<dbReference type="UniPathway" id="UPA00242"/>
<dbReference type="FunFam" id="3.40.367.20:FF:000005">
    <property type="entry name" value="Phosphotransferase"/>
    <property type="match status" value="1"/>
</dbReference>
<dbReference type="PRINTS" id="PR00475">
    <property type="entry name" value="HEXOKINASE"/>
</dbReference>
<dbReference type="GO" id="GO:0001678">
    <property type="term" value="P:intracellular glucose homeostasis"/>
    <property type="evidence" value="ECO:0007669"/>
    <property type="project" value="InterPro"/>
</dbReference>
<evidence type="ECO:0000256" key="6">
    <source>
        <dbReference type="ARBA" id="ARBA00022777"/>
    </source>
</evidence>
<dbReference type="SUPFAM" id="SSF53067">
    <property type="entry name" value="Actin-like ATPase domain"/>
    <property type="match status" value="2"/>
</dbReference>
<dbReference type="GO" id="GO:0005739">
    <property type="term" value="C:mitochondrion"/>
    <property type="evidence" value="ECO:0007669"/>
    <property type="project" value="TreeGrafter"/>
</dbReference>
<keyword evidence="7 14" id="KW-0067">ATP-binding</keyword>
<comment type="catalytic activity">
    <reaction evidence="9">
        <text>a D-hexose + ATP = a D-hexose 6-phosphate + ADP + H(+)</text>
        <dbReference type="Rhea" id="RHEA:22740"/>
        <dbReference type="ChEBI" id="CHEBI:4194"/>
        <dbReference type="ChEBI" id="CHEBI:15378"/>
        <dbReference type="ChEBI" id="CHEBI:30616"/>
        <dbReference type="ChEBI" id="CHEBI:229467"/>
        <dbReference type="ChEBI" id="CHEBI:456216"/>
        <dbReference type="EC" id="2.7.1.1"/>
    </reaction>
    <physiologicalReaction direction="left-to-right" evidence="9">
        <dbReference type="Rhea" id="RHEA:22741"/>
    </physiologicalReaction>
</comment>
<dbReference type="GO" id="GO:0006096">
    <property type="term" value="P:glycolytic process"/>
    <property type="evidence" value="ECO:0007669"/>
    <property type="project" value="UniProtKB-UniPathway"/>
</dbReference>
<dbReference type="UniPathway" id="UPA00109">
    <property type="reaction ID" value="UER00180"/>
</dbReference>
<keyword evidence="5 14" id="KW-0547">Nucleotide-binding</keyword>
<sequence length="469" mass="52630">MENQIPNEIKEITQKLIISESDLNKVVSFLDQECQKGLNKALHSDVDVKMYPTYVHAIPNNNTNYEEGKFLALDLGGSNFRVGLVELIDDDIEMSSQMYALPEQLMHESGEKLFDYIADCLAKFMEEKAVKDKKLALGFTFSFPLKQEGLNKATLTQWTKGFKCPGVEGNDVVELLRQALHRRNDIDVEIEAIVNDTTGTLMSCAYQIRDCRVGLVVGTGTNACYVEKVEHISDYFPDSEITVLNPGQVIVNTELGAFGDNGVLDFIRTKWDKEVDTRSKNPGCQLFEKMSSGMYLGEIVRAILVDLIDRELILNGLGSEKMNTPFAFKTQYISEIETDSSGKYDEIDRVLKELDLTHATRDDCEIIKFVCSLVSTRAAQLASAAVATILNRIKRFNTTIAVDGSVYRKHPHFRKIMEETICKLVNPRYKLVLSEDGSGKGAALTASVAVKQRKISREMNQESFAQQQQ</sequence>
<dbReference type="CDD" id="cd24019">
    <property type="entry name" value="ASKHA_NBD_HK_meta"/>
    <property type="match status" value="1"/>
</dbReference>
<evidence type="ECO:0000256" key="12">
    <source>
        <dbReference type="ARBA" id="ARBA00050361"/>
    </source>
</evidence>
<dbReference type="EMBL" id="NCKU01000827">
    <property type="protein sequence ID" value="RWS13995.1"/>
    <property type="molecule type" value="Genomic_DNA"/>
</dbReference>
<dbReference type="InterPro" id="IPR043129">
    <property type="entry name" value="ATPase_NBD"/>
</dbReference>
<dbReference type="GO" id="GO:0005524">
    <property type="term" value="F:ATP binding"/>
    <property type="evidence" value="ECO:0007669"/>
    <property type="project" value="UniProtKB-UniRule"/>
</dbReference>
<accession>A0A3S3P3H8</accession>
<dbReference type="Pfam" id="PF03727">
    <property type="entry name" value="Hexokinase_2"/>
    <property type="match status" value="1"/>
</dbReference>
<comment type="caution">
    <text evidence="19">The sequence shown here is derived from an EMBL/GenBank/DDBJ whole genome shotgun (WGS) entry which is preliminary data.</text>
</comment>
<evidence type="ECO:0000256" key="10">
    <source>
        <dbReference type="ARBA" id="ARBA00047905"/>
    </source>
</evidence>
<proteinExistence type="inferred from homology"/>
<dbReference type="GO" id="GO:0004340">
    <property type="term" value="F:glucokinase activity"/>
    <property type="evidence" value="ECO:0007669"/>
    <property type="project" value="TreeGrafter"/>
</dbReference>
<comment type="function">
    <text evidence="13">Catalyzes the phosphorylation of various hexoses to hexose 6-phosphate.</text>
</comment>
<comment type="catalytic activity">
    <reaction evidence="12">
        <text>D-mannose + ATP = D-mannose 6-phosphate + ADP + H(+)</text>
        <dbReference type="Rhea" id="RHEA:11028"/>
        <dbReference type="ChEBI" id="CHEBI:4208"/>
        <dbReference type="ChEBI" id="CHEBI:15378"/>
        <dbReference type="ChEBI" id="CHEBI:30616"/>
        <dbReference type="ChEBI" id="CHEBI:58735"/>
        <dbReference type="ChEBI" id="CHEBI:456216"/>
        <dbReference type="EC" id="2.7.1.1"/>
    </reaction>
    <physiologicalReaction direction="left-to-right" evidence="12">
        <dbReference type="Rhea" id="RHEA:11029"/>
    </physiologicalReaction>
</comment>
<dbReference type="Gene3D" id="3.30.420.40">
    <property type="match status" value="1"/>
</dbReference>
<evidence type="ECO:0000256" key="11">
    <source>
        <dbReference type="ARBA" id="ARBA00048160"/>
    </source>
</evidence>
<evidence type="ECO:0000313" key="19">
    <source>
        <dbReference type="EMBL" id="RWS14033.1"/>
    </source>
</evidence>
<reference evidence="19 20" key="1">
    <citation type="journal article" date="2018" name="Gigascience">
        <title>Genomes of trombidid mites reveal novel predicted allergens and laterally-transferred genes associated with secondary metabolism.</title>
        <authorList>
            <person name="Dong X."/>
            <person name="Chaisiri K."/>
            <person name="Xia D."/>
            <person name="Armstrong S.D."/>
            <person name="Fang Y."/>
            <person name="Donnelly M.J."/>
            <person name="Kadowaki T."/>
            <person name="McGarry J.W."/>
            <person name="Darby A.C."/>
            <person name="Makepeace B.L."/>
        </authorList>
    </citation>
    <scope>NUCLEOTIDE SEQUENCE [LARGE SCALE GENOMIC DNA]</scope>
    <source>
        <strain evidence="19">UoL-WK</strain>
    </source>
</reference>
<dbReference type="InterPro" id="IPR019807">
    <property type="entry name" value="Hexokinase_BS"/>
</dbReference>
<keyword evidence="20" id="KW-1185">Reference proteome</keyword>
<dbReference type="EMBL" id="NCKU01000817">
    <property type="protein sequence ID" value="RWS14033.1"/>
    <property type="molecule type" value="Genomic_DNA"/>
</dbReference>
<gene>
    <name evidence="18" type="ORF">B4U79_02482</name>
    <name evidence="17" type="ORF">B4U79_07889</name>
    <name evidence="19" type="ORF">B4U79_07975</name>
</gene>
<dbReference type="Pfam" id="PF00349">
    <property type="entry name" value="Hexokinase_1"/>
    <property type="match status" value="1"/>
</dbReference>